<name>A0A9D9E839_9SPIR</name>
<evidence type="ECO:0000313" key="4">
    <source>
        <dbReference type="Proteomes" id="UP000823633"/>
    </source>
</evidence>
<comment type="similarity">
    <text evidence="1">Belongs to the YggT family.</text>
</comment>
<reference evidence="3" key="2">
    <citation type="journal article" date="2021" name="PeerJ">
        <title>Extensive microbial diversity within the chicken gut microbiome revealed by metagenomics and culture.</title>
        <authorList>
            <person name="Gilroy R."/>
            <person name="Ravi A."/>
            <person name="Getino M."/>
            <person name="Pursley I."/>
            <person name="Horton D.L."/>
            <person name="Alikhan N.F."/>
            <person name="Baker D."/>
            <person name="Gharbi K."/>
            <person name="Hall N."/>
            <person name="Watson M."/>
            <person name="Adriaenssens E.M."/>
            <person name="Foster-Nyarko E."/>
            <person name="Jarju S."/>
            <person name="Secka A."/>
            <person name="Antonio M."/>
            <person name="Oren A."/>
            <person name="Chaudhuri R.R."/>
            <person name="La Ragione R."/>
            <person name="Hildebrand F."/>
            <person name="Pallen M.J."/>
        </authorList>
    </citation>
    <scope>NUCLEOTIDE SEQUENCE</scope>
    <source>
        <strain evidence="3">11167</strain>
    </source>
</reference>
<proteinExistence type="inferred from homology"/>
<protein>
    <submittedName>
        <fullName evidence="3">YggT family protein</fullName>
    </submittedName>
</protein>
<feature type="transmembrane region" description="Helical" evidence="2">
    <location>
        <begin position="112"/>
        <end position="130"/>
    </location>
</feature>
<comment type="caution">
    <text evidence="3">The sequence shown here is derived from an EMBL/GenBank/DDBJ whole genome shotgun (WGS) entry which is preliminary data.</text>
</comment>
<dbReference type="EMBL" id="JADIMU010000030">
    <property type="protein sequence ID" value="MBO8443046.1"/>
    <property type="molecule type" value="Genomic_DNA"/>
</dbReference>
<keyword evidence="2" id="KW-0812">Transmembrane</keyword>
<dbReference type="AlphaFoldDB" id="A0A9D9E839"/>
<feature type="transmembrane region" description="Helical" evidence="2">
    <location>
        <begin position="12"/>
        <end position="32"/>
    </location>
</feature>
<keyword evidence="2" id="KW-1133">Transmembrane helix</keyword>
<dbReference type="PANTHER" id="PTHR33219:SF14">
    <property type="entry name" value="PROTEIN COFACTOR ASSEMBLY OF COMPLEX C SUBUNIT B CCB3, CHLOROPLASTIC-RELATED"/>
    <property type="match status" value="1"/>
</dbReference>
<feature type="transmembrane region" description="Helical" evidence="2">
    <location>
        <begin position="164"/>
        <end position="190"/>
    </location>
</feature>
<evidence type="ECO:0000256" key="2">
    <source>
        <dbReference type="SAM" id="Phobius"/>
    </source>
</evidence>
<accession>A0A9D9E839</accession>
<dbReference type="PANTHER" id="PTHR33219">
    <property type="entry name" value="YLMG HOMOLOG PROTEIN 2, CHLOROPLASTIC"/>
    <property type="match status" value="1"/>
</dbReference>
<sequence length="195" mass="22436">MYVMMQIAGFLARLLSLYSFLIWVRIIMSWFVPYPREGSLTWYFSRIIDPYLNLFRSRRFQVGYFDFSPLLAIGLLSVAQSLLSVYSVFGVMTLSLAVQMLISAFWSYAMAPLLMILIIMLVMRTIGAFTHSPALSRMGMVTENLIRRVQELFFPHRIVRETTLCLIADAIAVLAYFAFRYLASLLIVLAGRIPF</sequence>
<keyword evidence="2" id="KW-0472">Membrane</keyword>
<organism evidence="3 4">
    <name type="scientific">Candidatus Aphodenecus pullistercoris</name>
    <dbReference type="NCBI Taxonomy" id="2840669"/>
    <lineage>
        <taxon>Bacteria</taxon>
        <taxon>Pseudomonadati</taxon>
        <taxon>Spirochaetota</taxon>
        <taxon>Spirochaetia</taxon>
        <taxon>Spirochaetales</taxon>
        <taxon>Candidatus Aphodenecus</taxon>
    </lineage>
</organism>
<dbReference type="GO" id="GO:0016020">
    <property type="term" value="C:membrane"/>
    <property type="evidence" value="ECO:0007669"/>
    <property type="project" value="InterPro"/>
</dbReference>
<evidence type="ECO:0000256" key="1">
    <source>
        <dbReference type="ARBA" id="ARBA00010894"/>
    </source>
</evidence>
<dbReference type="Pfam" id="PF02325">
    <property type="entry name" value="CCB3_YggT"/>
    <property type="match status" value="1"/>
</dbReference>
<reference evidence="3" key="1">
    <citation type="submission" date="2020-10" db="EMBL/GenBank/DDBJ databases">
        <authorList>
            <person name="Gilroy R."/>
        </authorList>
    </citation>
    <scope>NUCLEOTIDE SEQUENCE</scope>
    <source>
        <strain evidence="3">11167</strain>
    </source>
</reference>
<evidence type="ECO:0000313" key="3">
    <source>
        <dbReference type="EMBL" id="MBO8443046.1"/>
    </source>
</evidence>
<dbReference type="InterPro" id="IPR003425">
    <property type="entry name" value="CCB3/YggT"/>
</dbReference>
<gene>
    <name evidence="3" type="ORF">IAC42_04730</name>
</gene>
<dbReference type="Proteomes" id="UP000823633">
    <property type="component" value="Unassembled WGS sequence"/>
</dbReference>